<reference evidence="1 2" key="1">
    <citation type="submission" date="2019-07" db="EMBL/GenBank/DDBJ databases">
        <title>Characterization of Brevibacillus brevis HK544, as a potential biocontrol agent.</title>
        <authorList>
            <person name="Kim H."/>
        </authorList>
    </citation>
    <scope>NUCLEOTIDE SEQUENCE [LARGE SCALE GENOMIC DNA]</scope>
    <source>
        <strain evidence="1 2">HK544</strain>
    </source>
</reference>
<dbReference type="Proteomes" id="UP000317713">
    <property type="component" value="Chromosome"/>
</dbReference>
<dbReference type="EMBL" id="CP042161">
    <property type="protein sequence ID" value="QDS32584.1"/>
    <property type="molecule type" value="Genomic_DNA"/>
</dbReference>
<dbReference type="AlphaFoldDB" id="A0A517I199"/>
<accession>A0A517I199</accession>
<dbReference type="RefSeq" id="WP_144612559.1">
    <property type="nucleotide sequence ID" value="NZ_CP042161.1"/>
</dbReference>
<evidence type="ECO:0000313" key="2">
    <source>
        <dbReference type="Proteomes" id="UP000317713"/>
    </source>
</evidence>
<protein>
    <submittedName>
        <fullName evidence="1">Uncharacterized protein</fullName>
    </submittedName>
</protein>
<name>A0A517I199_BREBE</name>
<gene>
    <name evidence="1" type="ORF">FPS98_00530</name>
</gene>
<organism evidence="1 2">
    <name type="scientific">Brevibacillus brevis</name>
    <name type="common">Bacillus brevis</name>
    <dbReference type="NCBI Taxonomy" id="1393"/>
    <lineage>
        <taxon>Bacteria</taxon>
        <taxon>Bacillati</taxon>
        <taxon>Bacillota</taxon>
        <taxon>Bacilli</taxon>
        <taxon>Bacillales</taxon>
        <taxon>Paenibacillaceae</taxon>
        <taxon>Brevibacillus</taxon>
    </lineage>
</organism>
<sequence length="129" mass="14936">MSTNFDEIMTLIYSIESHTCTASDQEIIQKINSWIPSYTCPTAAEGYFMVVSTVLHFRPQLEEELLKKAVEPLYYLGLDNAQDILSWIKQYQLSTGGYRSRKSGLQWLSKANSRVEHFEKALCYLRDLE</sequence>
<proteinExistence type="predicted"/>
<evidence type="ECO:0000313" key="1">
    <source>
        <dbReference type="EMBL" id="QDS32584.1"/>
    </source>
</evidence>